<evidence type="ECO:0000256" key="6">
    <source>
        <dbReference type="ARBA" id="ARBA00023242"/>
    </source>
</evidence>
<dbReference type="Pfam" id="PF00847">
    <property type="entry name" value="AP2"/>
    <property type="match status" value="1"/>
</dbReference>
<dbReference type="PANTHER" id="PTHR32467">
    <property type="entry name" value="AP2-LIKE ETHYLENE-RESPONSIVE TRANSCRIPTION FACTOR"/>
    <property type="match status" value="1"/>
</dbReference>
<feature type="compositionally biased region" description="Low complexity" evidence="8">
    <location>
        <begin position="123"/>
        <end position="144"/>
    </location>
</feature>
<evidence type="ECO:0000313" key="10">
    <source>
        <dbReference type="EMBL" id="KAF3330923.1"/>
    </source>
</evidence>
<dbReference type="SUPFAM" id="SSF54171">
    <property type="entry name" value="DNA-binding domain"/>
    <property type="match status" value="2"/>
</dbReference>
<dbReference type="GO" id="GO:0003700">
    <property type="term" value="F:DNA-binding transcription factor activity"/>
    <property type="evidence" value="ECO:0007669"/>
    <property type="project" value="InterPro"/>
</dbReference>
<evidence type="ECO:0000256" key="8">
    <source>
        <dbReference type="SAM" id="MobiDB-lite"/>
    </source>
</evidence>
<evidence type="ECO:0000259" key="9">
    <source>
        <dbReference type="PROSITE" id="PS51032"/>
    </source>
</evidence>
<dbReference type="AlphaFoldDB" id="A0A833R7S7"/>
<keyword evidence="3" id="KW-0805">Transcription regulation</keyword>
<keyword evidence="11" id="KW-1185">Reference proteome</keyword>
<comment type="caution">
    <text evidence="10">The sequence shown here is derived from an EMBL/GenBank/DDBJ whole genome shotgun (WGS) entry which is preliminary data.</text>
</comment>
<keyword evidence="6" id="KW-0539">Nucleus</keyword>
<dbReference type="SMART" id="SM00380">
    <property type="entry name" value="AP2"/>
    <property type="match status" value="2"/>
</dbReference>
<organism evidence="10 11">
    <name type="scientific">Carex littledalei</name>
    <dbReference type="NCBI Taxonomy" id="544730"/>
    <lineage>
        <taxon>Eukaryota</taxon>
        <taxon>Viridiplantae</taxon>
        <taxon>Streptophyta</taxon>
        <taxon>Embryophyta</taxon>
        <taxon>Tracheophyta</taxon>
        <taxon>Spermatophyta</taxon>
        <taxon>Magnoliopsida</taxon>
        <taxon>Liliopsida</taxon>
        <taxon>Poales</taxon>
        <taxon>Cyperaceae</taxon>
        <taxon>Cyperoideae</taxon>
        <taxon>Cariceae</taxon>
        <taxon>Carex</taxon>
        <taxon>Carex subgen. Euthyceras</taxon>
    </lineage>
</organism>
<feature type="region of interest" description="Disordered" evidence="8">
    <location>
        <begin position="123"/>
        <end position="145"/>
    </location>
</feature>
<feature type="compositionally biased region" description="Basic and acidic residues" evidence="8">
    <location>
        <begin position="440"/>
        <end position="457"/>
    </location>
</feature>
<name>A0A833R7S7_9POAL</name>
<dbReference type="GO" id="GO:0005634">
    <property type="term" value="C:nucleus"/>
    <property type="evidence" value="ECO:0007669"/>
    <property type="project" value="UniProtKB-SubCell"/>
</dbReference>
<dbReference type="PANTHER" id="PTHR32467:SF72">
    <property type="entry name" value="AP2-LIKE ETHYLENE-RESPONSIVE TRANSCRIPTION FACTOR BBM"/>
    <property type="match status" value="1"/>
</dbReference>
<comment type="similarity">
    <text evidence="7">Belongs to the AP2/ERF transcription factor family. AP2 subfamily.</text>
</comment>
<feature type="compositionally biased region" description="Polar residues" evidence="8">
    <location>
        <begin position="1"/>
        <end position="27"/>
    </location>
</feature>
<evidence type="ECO:0000256" key="2">
    <source>
        <dbReference type="ARBA" id="ARBA00022737"/>
    </source>
</evidence>
<dbReference type="InterPro" id="IPR001471">
    <property type="entry name" value="AP2/ERF_dom"/>
</dbReference>
<protein>
    <submittedName>
        <fullName evidence="10">AP2-like ethylene-responsive transcription factor BBM</fullName>
    </submittedName>
</protein>
<dbReference type="CDD" id="cd00018">
    <property type="entry name" value="AP2"/>
    <property type="match status" value="2"/>
</dbReference>
<reference evidence="10" key="1">
    <citation type="submission" date="2020-01" db="EMBL/GenBank/DDBJ databases">
        <title>Genome sequence of Kobresia littledalei, the first chromosome-level genome in the family Cyperaceae.</title>
        <authorList>
            <person name="Qu G."/>
        </authorList>
    </citation>
    <scope>NUCLEOTIDE SEQUENCE</scope>
    <source>
        <strain evidence="10">C.B.Clarke</strain>
        <tissue evidence="10">Leaf</tissue>
    </source>
</reference>
<keyword evidence="2" id="KW-0677">Repeat</keyword>
<dbReference type="Gene3D" id="3.30.730.10">
    <property type="entry name" value="AP2/ERF domain"/>
    <property type="match status" value="2"/>
</dbReference>
<feature type="domain" description="AP2/ERF" evidence="9">
    <location>
        <begin position="258"/>
        <end position="321"/>
    </location>
</feature>
<dbReference type="Proteomes" id="UP000623129">
    <property type="component" value="Unassembled WGS sequence"/>
</dbReference>
<comment type="subcellular location">
    <subcellularLocation>
        <location evidence="1">Nucleus</location>
    </subcellularLocation>
</comment>
<gene>
    <name evidence="10" type="ORF">FCM35_KLT04277</name>
</gene>
<accession>A0A833R7S7</accession>
<evidence type="ECO:0000256" key="5">
    <source>
        <dbReference type="ARBA" id="ARBA00023163"/>
    </source>
</evidence>
<evidence type="ECO:0000256" key="3">
    <source>
        <dbReference type="ARBA" id="ARBA00023015"/>
    </source>
</evidence>
<dbReference type="InterPro" id="IPR016177">
    <property type="entry name" value="DNA-bd_dom_sf"/>
</dbReference>
<feature type="region of interest" description="Disordered" evidence="8">
    <location>
        <begin position="440"/>
        <end position="465"/>
    </location>
</feature>
<dbReference type="PRINTS" id="PR00367">
    <property type="entry name" value="ETHRSPELEMNT"/>
</dbReference>
<evidence type="ECO:0000313" key="11">
    <source>
        <dbReference type="Proteomes" id="UP000623129"/>
    </source>
</evidence>
<dbReference type="GO" id="GO:0003677">
    <property type="term" value="F:DNA binding"/>
    <property type="evidence" value="ECO:0007669"/>
    <property type="project" value="UniProtKB-KW"/>
</dbReference>
<evidence type="ECO:0000256" key="1">
    <source>
        <dbReference type="ARBA" id="ARBA00004123"/>
    </source>
</evidence>
<keyword evidence="5" id="KW-0804">Transcription</keyword>
<feature type="region of interest" description="Disordered" evidence="8">
    <location>
        <begin position="191"/>
        <end position="226"/>
    </location>
</feature>
<dbReference type="InterPro" id="IPR036955">
    <property type="entry name" value="AP2/ERF_dom_sf"/>
</dbReference>
<keyword evidence="4" id="KW-0238">DNA-binding</keyword>
<feature type="region of interest" description="Disordered" evidence="8">
    <location>
        <begin position="1"/>
        <end position="28"/>
    </location>
</feature>
<evidence type="ECO:0000256" key="4">
    <source>
        <dbReference type="ARBA" id="ARBA00023125"/>
    </source>
</evidence>
<dbReference type="PROSITE" id="PS51032">
    <property type="entry name" value="AP2_ERF"/>
    <property type="match status" value="2"/>
</dbReference>
<dbReference type="FunFam" id="3.30.730.10:FF:000002">
    <property type="entry name" value="AP2-like ethylene-responsive transcription factor"/>
    <property type="match status" value="1"/>
</dbReference>
<sequence>MNNWLGFSLSPQEIPSGDPNQTISGSPANDCFGLPADDSSSVAQQDTLSIQNNASYSILDTLNRPNNNCSPQDWSIKGTSDLSMLVGSTSGNGMEVDEQPKLEDFLGGTSGGYIFPNYNTTCTNPNPNPNNTSNTSNNTNGSSTIGLSMIKSWLRNQPVPTPLQPQEVEQSCADITNGTGVSASQGLSLSMSTTETGTPMPLVPASTGGGESSSSENNNKQKGACVSVNNNGGLDAQSGAVEAVQRKSIDTFGQRTSIYRGVTRHRWTGRYEAHLWDNSCRREGQTRKGRQGGYDKEEKAARAYDLAALKYWGTTTTTNFPISNYEKELEEMKHMTRQEYVASLRRKSSGFSRGASIYRGVTRHHQHGRWQARIGRVAGNKDLYLGTFSTQEEAAEAYDIAAIKFRGLNAVTNFDMSRYDVKSILESSTLPIGGAAKRLKDVSDHTETNIDGRRSDDDNITSHLTEAGLPSYGSHHGWPTIAFQQAQPLSMNYYGQPRVWCKQEHDNIIGAAQSLQDLQHMQLGGGMHNFFHPSGVHNMIGMESSDHSTGSNTVAYNGGSYMMPMGAMVVDHGQSSNQTSSYNGQNEGMLATSGYYMTQQALSGAGGVKDSGYEQANGCNNWVQSSVQALAPRTASSVTVCHGAPPLFTVWNDA</sequence>
<feature type="domain" description="AP2/ERF" evidence="9">
    <location>
        <begin position="357"/>
        <end position="415"/>
    </location>
</feature>
<evidence type="ECO:0000256" key="7">
    <source>
        <dbReference type="ARBA" id="ARBA00037973"/>
    </source>
</evidence>
<dbReference type="OrthoDB" id="207175at2759"/>
<dbReference type="FunFam" id="3.30.730.10:FF:000003">
    <property type="entry name" value="AP2-like ethylene-responsive transcription factor ANT"/>
    <property type="match status" value="1"/>
</dbReference>
<dbReference type="EMBL" id="SWLB01000013">
    <property type="protein sequence ID" value="KAF3330923.1"/>
    <property type="molecule type" value="Genomic_DNA"/>
</dbReference>
<proteinExistence type="inferred from homology"/>